<comment type="caution">
    <text evidence="4">The sequence shown here is derived from an EMBL/GenBank/DDBJ whole genome shotgun (WGS) entry which is preliminary data.</text>
</comment>
<dbReference type="EMBL" id="JBFAIH010000002">
    <property type="protein sequence ID" value="MEV0362121.1"/>
    <property type="molecule type" value="Genomic_DNA"/>
</dbReference>
<organism evidence="4 5">
    <name type="scientific">Nocardia fusca</name>
    <dbReference type="NCBI Taxonomy" id="941183"/>
    <lineage>
        <taxon>Bacteria</taxon>
        <taxon>Bacillati</taxon>
        <taxon>Actinomycetota</taxon>
        <taxon>Actinomycetes</taxon>
        <taxon>Mycobacteriales</taxon>
        <taxon>Nocardiaceae</taxon>
        <taxon>Nocardia</taxon>
    </lineage>
</organism>
<evidence type="ECO:0000313" key="5">
    <source>
        <dbReference type="Proteomes" id="UP001551658"/>
    </source>
</evidence>
<name>A0ABV3F3A4_9NOCA</name>
<comment type="similarity">
    <text evidence="1">Belongs to the FAH family.</text>
</comment>
<evidence type="ECO:0000256" key="2">
    <source>
        <dbReference type="ARBA" id="ARBA00022723"/>
    </source>
</evidence>
<gene>
    <name evidence="4" type="ORF">AB0H72_05390</name>
</gene>
<dbReference type="PANTHER" id="PTHR42796:SF4">
    <property type="entry name" value="FUMARYLACETOACETATE HYDROLASE DOMAIN-CONTAINING PROTEIN 2A"/>
    <property type="match status" value="1"/>
</dbReference>
<feature type="domain" description="Fumarylacetoacetase-like C-terminal" evidence="3">
    <location>
        <begin position="84"/>
        <end position="314"/>
    </location>
</feature>
<dbReference type="PANTHER" id="PTHR42796">
    <property type="entry name" value="FUMARYLACETOACETATE HYDROLASE DOMAIN-CONTAINING PROTEIN 2A-RELATED"/>
    <property type="match status" value="1"/>
</dbReference>
<dbReference type="Proteomes" id="UP001551658">
    <property type="component" value="Unassembled WGS sequence"/>
</dbReference>
<evidence type="ECO:0000313" key="4">
    <source>
        <dbReference type="EMBL" id="MEV0362121.1"/>
    </source>
</evidence>
<dbReference type="Pfam" id="PF01557">
    <property type="entry name" value="FAA_hydrolase"/>
    <property type="match status" value="1"/>
</dbReference>
<dbReference type="InterPro" id="IPR011234">
    <property type="entry name" value="Fumarylacetoacetase-like_C"/>
</dbReference>
<dbReference type="SUPFAM" id="SSF56529">
    <property type="entry name" value="FAH"/>
    <property type="match status" value="1"/>
</dbReference>
<keyword evidence="2" id="KW-0479">Metal-binding</keyword>
<accession>A0ABV3F3A4</accession>
<evidence type="ECO:0000259" key="3">
    <source>
        <dbReference type="Pfam" id="PF01557"/>
    </source>
</evidence>
<dbReference type="InterPro" id="IPR036663">
    <property type="entry name" value="Fumarylacetoacetase_C_sf"/>
</dbReference>
<dbReference type="RefSeq" id="WP_357974069.1">
    <property type="nucleotide sequence ID" value="NZ_JBFAIH010000002.1"/>
</dbReference>
<protein>
    <submittedName>
        <fullName evidence="4">Fumarylacetoacetate hydrolase family protein</fullName>
    </submittedName>
</protein>
<proteinExistence type="inferred from homology"/>
<dbReference type="GO" id="GO:0016787">
    <property type="term" value="F:hydrolase activity"/>
    <property type="evidence" value="ECO:0007669"/>
    <property type="project" value="UniProtKB-KW"/>
</dbReference>
<evidence type="ECO:0000256" key="1">
    <source>
        <dbReference type="ARBA" id="ARBA00010211"/>
    </source>
</evidence>
<sequence>MSETRFALGTFSEVGQSPFPGIVVDGRVYDTRTTLPHAATVSALLDDWDTSLERLQHLADRVAGDGRPVGEFHVSAPVQPPGQIFAAGANYREHIIQITVAHRIGTPGATEAELREQAARETDERAAHGDPYVWVGVPGAISGPYDEVILPAVGDNHDWELELGVIIGRRTRDVSVEQALDAVAGYTVCNDLTTRTLVGRNDIPMMGTDWMRAKNSPTFYPTGPYLTPAKFVPDPLDLEITLRLNGTIMQKGSTSDMLFGPAQLISYISSYTTLQPGDMVITGSPAGNGSHHGRFLRSGDVMEAEITGLGTQRTVCRSARIEG</sequence>
<keyword evidence="5" id="KW-1185">Reference proteome</keyword>
<reference evidence="4 5" key="1">
    <citation type="submission" date="2024-06" db="EMBL/GenBank/DDBJ databases">
        <title>The Natural Products Discovery Center: Release of the First 8490 Sequenced Strains for Exploring Actinobacteria Biosynthetic Diversity.</title>
        <authorList>
            <person name="Kalkreuter E."/>
            <person name="Kautsar S.A."/>
            <person name="Yang D."/>
            <person name="Bader C.D."/>
            <person name="Teijaro C.N."/>
            <person name="Fluegel L."/>
            <person name="Davis C.M."/>
            <person name="Simpson J.R."/>
            <person name="Lauterbach L."/>
            <person name="Steele A.D."/>
            <person name="Gui C."/>
            <person name="Meng S."/>
            <person name="Li G."/>
            <person name="Viehrig K."/>
            <person name="Ye F."/>
            <person name="Su P."/>
            <person name="Kiefer A.F."/>
            <person name="Nichols A."/>
            <person name="Cepeda A.J."/>
            <person name="Yan W."/>
            <person name="Fan B."/>
            <person name="Jiang Y."/>
            <person name="Adhikari A."/>
            <person name="Zheng C.-J."/>
            <person name="Schuster L."/>
            <person name="Cowan T.M."/>
            <person name="Smanski M.J."/>
            <person name="Chevrette M.G."/>
            <person name="De Carvalho L.P.S."/>
            <person name="Shen B."/>
        </authorList>
    </citation>
    <scope>NUCLEOTIDE SEQUENCE [LARGE SCALE GENOMIC DNA]</scope>
    <source>
        <strain evidence="4 5">NPDC050671</strain>
    </source>
</reference>
<keyword evidence="4" id="KW-0378">Hydrolase</keyword>
<dbReference type="Gene3D" id="3.90.850.10">
    <property type="entry name" value="Fumarylacetoacetase-like, C-terminal domain"/>
    <property type="match status" value="1"/>
</dbReference>
<dbReference type="InterPro" id="IPR051121">
    <property type="entry name" value="FAH"/>
</dbReference>